<dbReference type="AlphaFoldDB" id="A0A4Q7X0K9"/>
<evidence type="ECO:0000313" key="3">
    <source>
        <dbReference type="Proteomes" id="UP000292027"/>
    </source>
</evidence>
<evidence type="ECO:0000313" key="2">
    <source>
        <dbReference type="EMBL" id="RZU16412.1"/>
    </source>
</evidence>
<feature type="region of interest" description="Disordered" evidence="1">
    <location>
        <begin position="1"/>
        <end position="30"/>
    </location>
</feature>
<protein>
    <submittedName>
        <fullName evidence="2">Uncharacterized protein</fullName>
    </submittedName>
</protein>
<feature type="compositionally biased region" description="Basic and acidic residues" evidence="1">
    <location>
        <begin position="1"/>
        <end position="19"/>
    </location>
</feature>
<accession>A0A4Q7X0K9</accession>
<dbReference type="RefSeq" id="WP_130445324.1">
    <property type="nucleotide sequence ID" value="NZ_SHKR01000012.1"/>
</dbReference>
<evidence type="ECO:0000256" key="1">
    <source>
        <dbReference type="SAM" id="MobiDB-lite"/>
    </source>
</evidence>
<gene>
    <name evidence="2" type="ORF">EV645_3977</name>
</gene>
<comment type="caution">
    <text evidence="2">The sequence shown here is derived from an EMBL/GenBank/DDBJ whole genome shotgun (WGS) entry which is preliminary data.</text>
</comment>
<reference evidence="2 3" key="1">
    <citation type="journal article" date="2015" name="Stand. Genomic Sci.">
        <title>Genomic Encyclopedia of Bacterial and Archaeal Type Strains, Phase III: the genomes of soil and plant-associated and newly described type strains.</title>
        <authorList>
            <person name="Whitman W.B."/>
            <person name="Woyke T."/>
            <person name="Klenk H.P."/>
            <person name="Zhou Y."/>
            <person name="Lilburn T.G."/>
            <person name="Beck B.J."/>
            <person name="De Vos P."/>
            <person name="Vandamme P."/>
            <person name="Eisen J.A."/>
            <person name="Garrity G."/>
            <person name="Hugenholtz P."/>
            <person name="Kyrpides N.C."/>
        </authorList>
    </citation>
    <scope>NUCLEOTIDE SEQUENCE [LARGE SCALE GENOMIC DNA]</scope>
    <source>
        <strain evidence="2 3">VKM Ac-2540</strain>
    </source>
</reference>
<name>A0A4Q7X0K9_9ACTN</name>
<keyword evidence="3" id="KW-1185">Reference proteome</keyword>
<dbReference type="EMBL" id="SHKR01000012">
    <property type="protein sequence ID" value="RZU16412.1"/>
    <property type="molecule type" value="Genomic_DNA"/>
</dbReference>
<organism evidence="2 3">
    <name type="scientific">Kribbella rubisoli</name>
    <dbReference type="NCBI Taxonomy" id="3075929"/>
    <lineage>
        <taxon>Bacteria</taxon>
        <taxon>Bacillati</taxon>
        <taxon>Actinomycetota</taxon>
        <taxon>Actinomycetes</taxon>
        <taxon>Propionibacteriales</taxon>
        <taxon>Kribbellaceae</taxon>
        <taxon>Kribbella</taxon>
    </lineage>
</organism>
<dbReference type="Proteomes" id="UP000292027">
    <property type="component" value="Unassembled WGS sequence"/>
</dbReference>
<sequence length="76" mass="9012">MSPDAADKVRENRVRRAAERQGLQLEKSRRRDPRAIDYGRYWLRQDDEIVYGDSRTGATLDEVEQYLTRDPHPDHN</sequence>
<dbReference type="OrthoDB" id="5194933at2"/>
<proteinExistence type="predicted"/>